<accession>A0A0V0H682</accession>
<name>A0A0V0H682_SOLCH</name>
<proteinExistence type="predicted"/>
<protein>
    <submittedName>
        <fullName evidence="1">Putative ovule protein</fullName>
    </submittedName>
</protein>
<dbReference type="AlphaFoldDB" id="A0A0V0H682"/>
<sequence length="87" mass="10141">MLNISFKNFERVLKRLSHWPSNSNSSSIHISNLPSLSLFSLTTQNPNKTEFYSQPNTPYHHKSTHTPPLFFLKSKSIRFSSKIFPKF</sequence>
<reference evidence="1" key="1">
    <citation type="submission" date="2015-12" db="EMBL/GenBank/DDBJ databases">
        <title>Gene expression during late stages of embryo sac development: a critical building block for successful pollen-pistil interactions.</title>
        <authorList>
            <person name="Liu Y."/>
            <person name="Joly V."/>
            <person name="Sabar M."/>
            <person name="Matton D.P."/>
        </authorList>
    </citation>
    <scope>NUCLEOTIDE SEQUENCE</scope>
</reference>
<organism evidence="1">
    <name type="scientific">Solanum chacoense</name>
    <name type="common">Chaco potato</name>
    <dbReference type="NCBI Taxonomy" id="4108"/>
    <lineage>
        <taxon>Eukaryota</taxon>
        <taxon>Viridiplantae</taxon>
        <taxon>Streptophyta</taxon>
        <taxon>Embryophyta</taxon>
        <taxon>Tracheophyta</taxon>
        <taxon>Spermatophyta</taxon>
        <taxon>Magnoliopsida</taxon>
        <taxon>eudicotyledons</taxon>
        <taxon>Gunneridae</taxon>
        <taxon>Pentapetalae</taxon>
        <taxon>asterids</taxon>
        <taxon>lamiids</taxon>
        <taxon>Solanales</taxon>
        <taxon>Solanaceae</taxon>
        <taxon>Solanoideae</taxon>
        <taxon>Solaneae</taxon>
        <taxon>Solanum</taxon>
    </lineage>
</organism>
<evidence type="ECO:0000313" key="1">
    <source>
        <dbReference type="EMBL" id="JAP15594.1"/>
    </source>
</evidence>
<dbReference type="EMBL" id="GEDG01024948">
    <property type="protein sequence ID" value="JAP15594.1"/>
    <property type="molecule type" value="Transcribed_RNA"/>
</dbReference>